<dbReference type="KEGG" id="tta:Theth_0984"/>
<dbReference type="Proteomes" id="UP000006804">
    <property type="component" value="Chromosome"/>
</dbReference>
<keyword evidence="3" id="KW-1185">Reference proteome</keyword>
<dbReference type="PATRIC" id="fig|688269.3.peg.1008"/>
<dbReference type="RefSeq" id="WP_013932287.1">
    <property type="nucleotide sequence ID" value="NC_015707.1"/>
</dbReference>
<proteinExistence type="predicted"/>
<dbReference type="InterPro" id="IPR002491">
    <property type="entry name" value="ABC_transptr_periplasmic_BD"/>
</dbReference>
<dbReference type="EMBL" id="CP002351">
    <property type="protein sequence ID" value="AEH51067.1"/>
    <property type="molecule type" value="Genomic_DNA"/>
</dbReference>
<dbReference type="PANTHER" id="PTHR30535:SF34">
    <property type="entry name" value="MOLYBDATE-BINDING PROTEIN MOLA"/>
    <property type="match status" value="1"/>
</dbReference>
<evidence type="ECO:0000313" key="3">
    <source>
        <dbReference type="Proteomes" id="UP000006804"/>
    </source>
</evidence>
<name>F7YYN5_9THEM</name>
<dbReference type="PANTHER" id="PTHR30535">
    <property type="entry name" value="VITAMIN B12-BINDING PROTEIN"/>
    <property type="match status" value="1"/>
</dbReference>
<dbReference type="InterPro" id="IPR050902">
    <property type="entry name" value="ABC_Transporter_SBP"/>
</dbReference>
<dbReference type="PROSITE" id="PS50983">
    <property type="entry name" value="FE_B12_PBP"/>
    <property type="match status" value="1"/>
</dbReference>
<dbReference type="Pfam" id="PF01497">
    <property type="entry name" value="Peripla_BP_2"/>
    <property type="match status" value="1"/>
</dbReference>
<gene>
    <name evidence="2" type="ORF">Theth_0984</name>
</gene>
<dbReference type="OrthoDB" id="9787830at2"/>
<dbReference type="SUPFAM" id="SSF53807">
    <property type="entry name" value="Helical backbone' metal receptor"/>
    <property type="match status" value="1"/>
</dbReference>
<feature type="domain" description="Fe/B12 periplasmic-binding" evidence="1">
    <location>
        <begin position="40"/>
        <end position="298"/>
    </location>
</feature>
<dbReference type="HOGENOM" id="CLU_038034_2_5_0"/>
<dbReference type="Gene3D" id="3.40.50.1980">
    <property type="entry name" value="Nitrogenase molybdenum iron protein domain"/>
    <property type="match status" value="2"/>
</dbReference>
<dbReference type="STRING" id="688269.Theth_0984"/>
<dbReference type="AlphaFoldDB" id="F7YYN5"/>
<sequence length="298" mass="33046" precursor="true">MRRFSVWLVLLVAVSVLLAYPITVVDDAGRVVTIEKMPMRIICAAPSATMFLQYLGLEDRIVGVTNWDEYQNAEKIGNMVPLNVEKILSLNPDLVITYGGFQLPEVAKLEQHNLTTIVLNATTVKGILQNLVLVGTVCGVREKAKQLALELEKFYTDIAKKAYAITLEKRVKVVYLLDVPGPDIKEIWTCGTGSFLHEIITLAGGINIAAGYTGPNGWLPISIEFIVSQDPDVIVVAGYIPGAEEEIKQKILNFAPFKSIKAVKNRRVYVYDGNLLSRAVPQLIQMIEVMYKDFYGGK</sequence>
<accession>F7YYN5</accession>
<evidence type="ECO:0000313" key="2">
    <source>
        <dbReference type="EMBL" id="AEH51067.1"/>
    </source>
</evidence>
<reference evidence="2 3" key="1">
    <citation type="submission" date="2010-11" db="EMBL/GenBank/DDBJ databases">
        <title>The complete genome of Thermotoga thermarum DSM 5069.</title>
        <authorList>
            <consortium name="US DOE Joint Genome Institute (JGI-PGF)"/>
            <person name="Lucas S."/>
            <person name="Copeland A."/>
            <person name="Lapidus A."/>
            <person name="Bruce D."/>
            <person name="Goodwin L."/>
            <person name="Pitluck S."/>
            <person name="Kyrpides N."/>
            <person name="Mavromatis K."/>
            <person name="Ivanova N."/>
            <person name="Zeytun A."/>
            <person name="Brettin T."/>
            <person name="Detter J.C."/>
            <person name="Tapia R."/>
            <person name="Han C."/>
            <person name="Land M."/>
            <person name="Hauser L."/>
            <person name="Markowitz V."/>
            <person name="Cheng J.-F."/>
            <person name="Hugenholtz P."/>
            <person name="Woyke T."/>
            <person name="Wu D."/>
            <person name="Spring S."/>
            <person name="Schroeder M."/>
            <person name="Brambilla E."/>
            <person name="Klenk H.-P."/>
            <person name="Eisen J.A."/>
        </authorList>
    </citation>
    <scope>NUCLEOTIDE SEQUENCE [LARGE SCALE GENOMIC DNA]</scope>
    <source>
        <strain evidence="2 3">DSM 5069</strain>
    </source>
</reference>
<protein>
    <submittedName>
        <fullName evidence="2">Periplasmic binding protein</fullName>
    </submittedName>
</protein>
<evidence type="ECO:0000259" key="1">
    <source>
        <dbReference type="PROSITE" id="PS50983"/>
    </source>
</evidence>
<dbReference type="eggNOG" id="COG0614">
    <property type="taxonomic scope" value="Bacteria"/>
</dbReference>
<dbReference type="GO" id="GO:0071281">
    <property type="term" value="P:cellular response to iron ion"/>
    <property type="evidence" value="ECO:0007669"/>
    <property type="project" value="TreeGrafter"/>
</dbReference>
<organism evidence="2 3">
    <name type="scientific">Pseudothermotoga thermarum DSM 5069</name>
    <dbReference type="NCBI Taxonomy" id="688269"/>
    <lineage>
        <taxon>Bacteria</taxon>
        <taxon>Thermotogati</taxon>
        <taxon>Thermotogota</taxon>
        <taxon>Thermotogae</taxon>
        <taxon>Thermotogales</taxon>
        <taxon>Thermotogaceae</taxon>
        <taxon>Pseudothermotoga</taxon>
    </lineage>
</organism>